<keyword evidence="2" id="KW-0614">Plasmid</keyword>
<dbReference type="AlphaFoldDB" id="A0A2Z4JEU9"/>
<evidence type="ECO:0000313" key="3">
    <source>
        <dbReference type="Proteomes" id="UP000249616"/>
    </source>
</evidence>
<organism evidence="2 3">
    <name type="scientific">Streptomyces cadmiisoli</name>
    <dbReference type="NCBI Taxonomy" id="2184053"/>
    <lineage>
        <taxon>Bacteria</taxon>
        <taxon>Bacillati</taxon>
        <taxon>Actinomycetota</taxon>
        <taxon>Actinomycetes</taxon>
        <taxon>Kitasatosporales</taxon>
        <taxon>Streptomycetaceae</taxon>
        <taxon>Streptomyces</taxon>
        <taxon>Streptomyces aurantiacus group</taxon>
    </lineage>
</organism>
<proteinExistence type="predicted"/>
<gene>
    <name evidence="2" type="ORF">DN051_43685</name>
</gene>
<dbReference type="KEGG" id="scad:DN051_43685"/>
<accession>A0A2Z4JEU9</accession>
<protein>
    <submittedName>
        <fullName evidence="2">Uncharacterized protein</fullName>
    </submittedName>
</protein>
<evidence type="ECO:0000313" key="2">
    <source>
        <dbReference type="EMBL" id="AWW43457.1"/>
    </source>
</evidence>
<dbReference type="EMBL" id="CP030074">
    <property type="protein sequence ID" value="AWW43457.1"/>
    <property type="molecule type" value="Genomic_DNA"/>
</dbReference>
<evidence type="ECO:0000256" key="1">
    <source>
        <dbReference type="SAM" id="MobiDB-lite"/>
    </source>
</evidence>
<sequence>MLRRRPRQPSRGEPARPWHDQDPGRHPSPRPERRRPALVRMRVEAWDSGALTWSADRRERYANDLGEEGAW</sequence>
<reference evidence="3" key="1">
    <citation type="submission" date="2018-06" db="EMBL/GenBank/DDBJ databases">
        <authorList>
            <person name="Li K."/>
        </authorList>
    </citation>
    <scope>NUCLEOTIDE SEQUENCE [LARGE SCALE GENOMIC DNA]</scope>
    <source>
        <strain evidence="3">ZFG47</strain>
        <plasmid evidence="3">unnamed1</plasmid>
    </source>
</reference>
<feature type="region of interest" description="Disordered" evidence="1">
    <location>
        <begin position="1"/>
        <end position="36"/>
    </location>
</feature>
<geneLocation type="plasmid" evidence="2 3">
    <name>unnamed1</name>
</geneLocation>
<name>A0A2Z4JEU9_9ACTN</name>
<keyword evidence="3" id="KW-1185">Reference proteome</keyword>
<feature type="compositionally biased region" description="Basic and acidic residues" evidence="1">
    <location>
        <begin position="13"/>
        <end position="36"/>
    </location>
</feature>
<dbReference type="Proteomes" id="UP000249616">
    <property type="component" value="Plasmid unnamed1"/>
</dbReference>